<dbReference type="EMBL" id="KB446408">
    <property type="protein sequence ID" value="EMD30280.1"/>
    <property type="molecule type" value="Genomic_DNA"/>
</dbReference>
<keyword evidence="5" id="KW-1185">Reference proteome</keyword>
<evidence type="ECO:0000313" key="2">
    <source>
        <dbReference type="EMBL" id="EMD30280.1"/>
    </source>
</evidence>
<dbReference type="HOGENOM" id="CLU_181940_0_0_1"/>
<organism evidence="4 5">
    <name type="scientific">Ceriporiopsis subvermispora (strain B)</name>
    <name type="common">White-rot fungus</name>
    <name type="synonym">Gelatoporia subvermispora</name>
    <dbReference type="NCBI Taxonomy" id="914234"/>
    <lineage>
        <taxon>Eukaryota</taxon>
        <taxon>Fungi</taxon>
        <taxon>Dikarya</taxon>
        <taxon>Basidiomycota</taxon>
        <taxon>Agaricomycotina</taxon>
        <taxon>Agaricomycetes</taxon>
        <taxon>Polyporales</taxon>
        <taxon>Gelatoporiaceae</taxon>
        <taxon>Gelatoporia</taxon>
    </lineage>
</organism>
<dbReference type="Proteomes" id="UP000016930">
    <property type="component" value="Unassembled WGS sequence"/>
</dbReference>
<dbReference type="STRING" id="914234.M2QWR3"/>
<feature type="non-terminal residue" evidence="4">
    <location>
        <position position="1"/>
    </location>
</feature>
<feature type="compositionally biased region" description="Polar residues" evidence="1">
    <location>
        <begin position="43"/>
        <end position="57"/>
    </location>
</feature>
<name>M2QWR3_CERS8</name>
<dbReference type="EMBL" id="KB446212">
    <property type="protein sequence ID" value="EMD30387.1"/>
    <property type="molecule type" value="Genomic_DNA"/>
</dbReference>
<sequence>LDSQIPLVRTSSKSVVKRTPDARRQPRPSTNRSWPSPSEVAPKQSQPGPAASSQGPTYPTLRANPFPEVTDLFCRLPLSTLFYQLEAVHLGDLLRL</sequence>
<dbReference type="AlphaFoldDB" id="M2QWR3"/>
<dbReference type="PANTHER" id="PTHR34141:SF1">
    <property type="match status" value="1"/>
</dbReference>
<dbReference type="OrthoDB" id="3165381at2759"/>
<gene>
    <name evidence="4" type="ORF">CERSUDRAFT_145996</name>
    <name evidence="3" type="ORF">CERSUDRAFT_146011</name>
    <name evidence="2" type="ORF">CERSUDRAFT_146047</name>
</gene>
<evidence type="ECO:0000313" key="3">
    <source>
        <dbReference type="EMBL" id="EMD30358.1"/>
    </source>
</evidence>
<protein>
    <submittedName>
        <fullName evidence="4">Uncharacterized protein</fullName>
    </submittedName>
</protein>
<dbReference type="PANTHER" id="PTHR34141">
    <property type="match status" value="1"/>
</dbReference>
<evidence type="ECO:0000313" key="5">
    <source>
        <dbReference type="Proteomes" id="UP000016930"/>
    </source>
</evidence>
<evidence type="ECO:0000313" key="4">
    <source>
        <dbReference type="EMBL" id="EMD30387.1"/>
    </source>
</evidence>
<evidence type="ECO:0000256" key="1">
    <source>
        <dbReference type="SAM" id="MobiDB-lite"/>
    </source>
</evidence>
<feature type="region of interest" description="Disordered" evidence="1">
    <location>
        <begin position="1"/>
        <end position="62"/>
    </location>
</feature>
<accession>M2QWR3</accession>
<feature type="compositionally biased region" description="Polar residues" evidence="1">
    <location>
        <begin position="27"/>
        <end position="36"/>
    </location>
</feature>
<feature type="compositionally biased region" description="Polar residues" evidence="1">
    <location>
        <begin position="1"/>
        <end position="14"/>
    </location>
</feature>
<reference evidence="4 5" key="1">
    <citation type="journal article" date="2012" name="Proc. Natl. Acad. Sci. U.S.A.">
        <title>Comparative genomics of Ceriporiopsis subvermispora and Phanerochaete chrysosporium provide insight into selective ligninolysis.</title>
        <authorList>
            <person name="Fernandez-Fueyo E."/>
            <person name="Ruiz-Duenas F.J."/>
            <person name="Ferreira P."/>
            <person name="Floudas D."/>
            <person name="Hibbett D.S."/>
            <person name="Canessa P."/>
            <person name="Larrondo L.F."/>
            <person name="James T.Y."/>
            <person name="Seelenfreund D."/>
            <person name="Lobos S."/>
            <person name="Polanco R."/>
            <person name="Tello M."/>
            <person name="Honda Y."/>
            <person name="Watanabe T."/>
            <person name="Watanabe T."/>
            <person name="Ryu J.S."/>
            <person name="Kubicek C.P."/>
            <person name="Schmoll M."/>
            <person name="Gaskell J."/>
            <person name="Hammel K.E."/>
            <person name="St John F.J."/>
            <person name="Vanden Wymelenberg A."/>
            <person name="Sabat G."/>
            <person name="Splinter BonDurant S."/>
            <person name="Syed K."/>
            <person name="Yadav J.S."/>
            <person name="Doddapaneni H."/>
            <person name="Subramanian V."/>
            <person name="Lavin J.L."/>
            <person name="Oguiza J.A."/>
            <person name="Perez G."/>
            <person name="Pisabarro A.G."/>
            <person name="Ramirez L."/>
            <person name="Santoyo F."/>
            <person name="Master E."/>
            <person name="Coutinho P.M."/>
            <person name="Henrissat B."/>
            <person name="Lombard V."/>
            <person name="Magnuson J.K."/>
            <person name="Kuees U."/>
            <person name="Hori C."/>
            <person name="Igarashi K."/>
            <person name="Samejima M."/>
            <person name="Held B.W."/>
            <person name="Barry K.W."/>
            <person name="LaButti K.M."/>
            <person name="Lapidus A."/>
            <person name="Lindquist E.A."/>
            <person name="Lucas S.M."/>
            <person name="Riley R."/>
            <person name="Salamov A.A."/>
            <person name="Hoffmeister D."/>
            <person name="Schwenk D."/>
            <person name="Hadar Y."/>
            <person name="Yarden O."/>
            <person name="de Vries R.P."/>
            <person name="Wiebenga A."/>
            <person name="Stenlid J."/>
            <person name="Eastwood D."/>
            <person name="Grigoriev I.V."/>
            <person name="Berka R.M."/>
            <person name="Blanchette R.A."/>
            <person name="Kersten P."/>
            <person name="Martinez A.T."/>
            <person name="Vicuna R."/>
            <person name="Cullen D."/>
        </authorList>
    </citation>
    <scope>NUCLEOTIDE SEQUENCE [LARGE SCALE GENOMIC DNA]</scope>
    <source>
        <strain evidence="4 5">B</strain>
    </source>
</reference>
<proteinExistence type="predicted"/>
<dbReference type="EMBL" id="KB446256">
    <property type="protein sequence ID" value="EMD30358.1"/>
    <property type="molecule type" value="Genomic_DNA"/>
</dbReference>